<dbReference type="EMBL" id="APMQ01000001">
    <property type="protein sequence ID" value="ENZ79597.1"/>
    <property type="molecule type" value="Genomic_DNA"/>
</dbReference>
<dbReference type="RefSeq" id="WP_004625992.1">
    <property type="nucleotide sequence ID" value="NZ_APMQ01000001.1"/>
</dbReference>
<organism evidence="1 2">
    <name type="scientific">Ralstonia pickettii OR214</name>
    <dbReference type="NCBI Taxonomy" id="1264675"/>
    <lineage>
        <taxon>Bacteria</taxon>
        <taxon>Pseudomonadati</taxon>
        <taxon>Pseudomonadota</taxon>
        <taxon>Betaproteobacteria</taxon>
        <taxon>Burkholderiales</taxon>
        <taxon>Burkholderiaceae</taxon>
        <taxon>Ralstonia</taxon>
    </lineage>
</organism>
<comment type="caution">
    <text evidence="1">The sequence shown here is derived from an EMBL/GenBank/DDBJ whole genome shotgun (WGS) entry which is preliminary data.</text>
</comment>
<reference evidence="1 2" key="1">
    <citation type="journal article" date="2013" name="Genome Announc.">
        <title>Draft Genome Sequence for Ralstonia sp. Strain OR214, a Bacterium with Potential for Bioremediation.</title>
        <authorList>
            <person name="Utturkar S.M."/>
            <person name="Bollmann A."/>
            <person name="Brzoska R.M."/>
            <person name="Klingeman D.M."/>
            <person name="Epstein S.E."/>
            <person name="Palumbo A.V."/>
            <person name="Brown S.D."/>
        </authorList>
    </citation>
    <scope>NUCLEOTIDE SEQUENCE [LARGE SCALE GENOMIC DNA]</scope>
    <source>
        <strain evidence="1 2">OR214</strain>
    </source>
</reference>
<evidence type="ECO:0000313" key="1">
    <source>
        <dbReference type="EMBL" id="ENZ79597.1"/>
    </source>
</evidence>
<name>R0EE43_RALPI</name>
<protein>
    <submittedName>
        <fullName evidence="1">Uncharacterized protein</fullName>
    </submittedName>
</protein>
<dbReference type="AlphaFoldDB" id="R0EE43"/>
<gene>
    <name evidence="1" type="ORF">OR214_00013</name>
</gene>
<dbReference type="PATRIC" id="fig|1264675.3.peg.13"/>
<dbReference type="Proteomes" id="UP000013280">
    <property type="component" value="Unassembled WGS sequence"/>
</dbReference>
<evidence type="ECO:0000313" key="2">
    <source>
        <dbReference type="Proteomes" id="UP000013280"/>
    </source>
</evidence>
<sequence>MQMNEFPGGRAHAGVAAYPAAPGEPKRRFLPDEEIAKCRTFRDACALAWKHRAVPGMTHQMLAALADLQHQHVSDYFHTDPLNSKGNSRRPLPAEKIDEVERVLGNHVLTQFLVWRGQMTLMEAVLAARNA</sequence>
<accession>R0EE43</accession>
<proteinExistence type="predicted"/>